<dbReference type="GO" id="GO:0044877">
    <property type="term" value="F:protein-containing complex binding"/>
    <property type="evidence" value="ECO:0007669"/>
    <property type="project" value="TreeGrafter"/>
</dbReference>
<comment type="caution">
    <text evidence="1">The sequence shown here is derived from an EMBL/GenBank/DDBJ whole genome shotgun (WGS) entry which is preliminary data.</text>
</comment>
<reference evidence="2" key="1">
    <citation type="submission" date="2019-06" db="EMBL/GenBank/DDBJ databases">
        <title>Gordonia isolated from sludge of a wastewater treatment plant.</title>
        <authorList>
            <person name="Tamura T."/>
            <person name="Aoyama K."/>
            <person name="Kang Y."/>
            <person name="Saito S."/>
            <person name="Akiyama N."/>
            <person name="Yazawa K."/>
            <person name="Gonoi T."/>
            <person name="Mikami Y."/>
        </authorList>
    </citation>
    <scope>NUCLEOTIDE SEQUENCE [LARGE SCALE GENOMIC DNA]</scope>
    <source>
        <strain evidence="2">NBRC 107697</strain>
    </source>
</reference>
<evidence type="ECO:0000313" key="1">
    <source>
        <dbReference type="EMBL" id="GED97194.1"/>
    </source>
</evidence>
<protein>
    <submittedName>
        <fullName evidence="1">LysR family transcriptional regulator</fullName>
    </submittedName>
</protein>
<dbReference type="AlphaFoldDB" id="A0A7I9UVD9"/>
<accession>A0A7I9UVD9</accession>
<dbReference type="PANTHER" id="PTHR12126:SF16">
    <property type="entry name" value="MIOREX COMPLEX COMPONENT 2"/>
    <property type="match status" value="1"/>
</dbReference>
<evidence type="ECO:0000313" key="2">
    <source>
        <dbReference type="Proteomes" id="UP000444980"/>
    </source>
</evidence>
<dbReference type="PANTHER" id="PTHR12126">
    <property type="entry name" value="NADH-UBIQUINONE OXIDOREDUCTASE 39 KDA SUBUNIT-RELATED"/>
    <property type="match status" value="1"/>
</dbReference>
<name>A0A7I9UVD9_9ACTN</name>
<proteinExistence type="predicted"/>
<dbReference type="Proteomes" id="UP000444980">
    <property type="component" value="Unassembled WGS sequence"/>
</dbReference>
<dbReference type="SUPFAM" id="SSF51735">
    <property type="entry name" value="NAD(P)-binding Rossmann-fold domains"/>
    <property type="match status" value="1"/>
</dbReference>
<sequence>MPQVAAADWGVEGDAVRVVIVGASGTMGALVSEALTQRGADVLRAHRGSGVDAQSGAGLAQAVVGSDVVVDCLNITTQSAAKAKAFFGTAATNIAGAAEQAGARVVCLSICNAADPAVNRRMGYYQGKAAQEAAYAQRLGDRCTLVRTTQWFELAQTMTDQLSAGPVALMPHMVTAPLAASDGAAAIVDEVLEPSGRHAIEVRGPQEMDLVDVARAIRSAHGKGGWLIPIRFGGAALRNGALIPAHADVVTTTTLDQWLAASN</sequence>
<dbReference type="Gene3D" id="3.40.50.720">
    <property type="entry name" value="NAD(P)-binding Rossmann-like Domain"/>
    <property type="match status" value="1"/>
</dbReference>
<keyword evidence="2" id="KW-1185">Reference proteome</keyword>
<dbReference type="EMBL" id="BJOU01000001">
    <property type="protein sequence ID" value="GED97194.1"/>
    <property type="molecule type" value="Genomic_DNA"/>
</dbReference>
<gene>
    <name evidence="1" type="ORF">nbrc107697_12330</name>
</gene>
<dbReference type="InterPro" id="IPR036291">
    <property type="entry name" value="NAD(P)-bd_dom_sf"/>
</dbReference>
<dbReference type="InterPro" id="IPR051207">
    <property type="entry name" value="ComplexI_NDUFA9_subunit"/>
</dbReference>
<organism evidence="1 2">
    <name type="scientific">Gordonia crocea</name>
    <dbReference type="NCBI Taxonomy" id="589162"/>
    <lineage>
        <taxon>Bacteria</taxon>
        <taxon>Bacillati</taxon>
        <taxon>Actinomycetota</taxon>
        <taxon>Actinomycetes</taxon>
        <taxon>Mycobacteriales</taxon>
        <taxon>Gordoniaceae</taxon>
        <taxon>Gordonia</taxon>
    </lineage>
</organism>